<keyword evidence="1" id="KW-1133">Transmembrane helix</keyword>
<dbReference type="EMBL" id="JBHSMQ010000007">
    <property type="protein sequence ID" value="MFC5456730.1"/>
    <property type="molecule type" value="Genomic_DNA"/>
</dbReference>
<comment type="caution">
    <text evidence="2">The sequence shown here is derived from an EMBL/GenBank/DDBJ whole genome shotgun (WGS) entry which is preliminary data.</text>
</comment>
<evidence type="ECO:0000256" key="1">
    <source>
        <dbReference type="SAM" id="Phobius"/>
    </source>
</evidence>
<keyword evidence="3" id="KW-1185">Reference proteome</keyword>
<accession>A0ABW0KU32</accession>
<evidence type="ECO:0000313" key="3">
    <source>
        <dbReference type="Proteomes" id="UP001596052"/>
    </source>
</evidence>
<feature type="transmembrane region" description="Helical" evidence="1">
    <location>
        <begin position="26"/>
        <end position="44"/>
    </location>
</feature>
<gene>
    <name evidence="2" type="ORF">ACFQDI_17825</name>
</gene>
<dbReference type="SUPFAM" id="SSF48452">
    <property type="entry name" value="TPR-like"/>
    <property type="match status" value="1"/>
</dbReference>
<organism evidence="2 3">
    <name type="scientific">Prosthecobacter fluviatilis</name>
    <dbReference type="NCBI Taxonomy" id="445931"/>
    <lineage>
        <taxon>Bacteria</taxon>
        <taxon>Pseudomonadati</taxon>
        <taxon>Verrucomicrobiota</taxon>
        <taxon>Verrucomicrobiia</taxon>
        <taxon>Verrucomicrobiales</taxon>
        <taxon>Verrucomicrobiaceae</taxon>
        <taxon>Prosthecobacter</taxon>
    </lineage>
</organism>
<dbReference type="Proteomes" id="UP001596052">
    <property type="component" value="Unassembled WGS sequence"/>
</dbReference>
<name>A0ABW0KU32_9BACT</name>
<evidence type="ECO:0000313" key="2">
    <source>
        <dbReference type="EMBL" id="MFC5456730.1"/>
    </source>
</evidence>
<keyword evidence="1" id="KW-0812">Transmembrane</keyword>
<dbReference type="Gene3D" id="1.25.40.10">
    <property type="entry name" value="Tetratricopeptide repeat domain"/>
    <property type="match status" value="1"/>
</dbReference>
<keyword evidence="1" id="KW-0472">Membrane</keyword>
<dbReference type="RefSeq" id="WP_377169272.1">
    <property type="nucleotide sequence ID" value="NZ_JBHSMQ010000007.1"/>
</dbReference>
<reference evidence="3" key="1">
    <citation type="journal article" date="2019" name="Int. J. Syst. Evol. Microbiol.">
        <title>The Global Catalogue of Microorganisms (GCM) 10K type strain sequencing project: providing services to taxonomists for standard genome sequencing and annotation.</title>
        <authorList>
            <consortium name="The Broad Institute Genomics Platform"/>
            <consortium name="The Broad Institute Genome Sequencing Center for Infectious Disease"/>
            <person name="Wu L."/>
            <person name="Ma J."/>
        </authorList>
    </citation>
    <scope>NUCLEOTIDE SEQUENCE [LARGE SCALE GENOMIC DNA]</scope>
    <source>
        <strain evidence="3">CGMCC 4.1469</strain>
    </source>
</reference>
<dbReference type="InterPro" id="IPR011990">
    <property type="entry name" value="TPR-like_helical_dom_sf"/>
</dbReference>
<protein>
    <submittedName>
        <fullName evidence="2">Uncharacterized protein</fullName>
    </submittedName>
</protein>
<sequence length="595" mass="64861">MAFQFDSNSQQKIPEMQPPRERIGKFSLLTMGAFMLLIVCLVGWHPATSAVRAMLARRNVKEVLAATEAKDWVRAHQALMLARQRAPEDVEVILATVEFLKATGSDPGGLAQALQRLKQKRPLTAEEELVLGRALISSGKTKDAREVYEKLPAKESTQQPGLELLSSILTAEGHGKEAAEIAQRAAAQGTAGEKTPEAHLQAAVADLGSHFAEVQGQAQKQLWELAELGSKTGMDAILRLSVAPGLTVPEAERLLALEENHPQHALGTRLTVVSAQMRLQPELRAKLAEAEVRRFKEDKSGRLEDMAFWLMREKFNEEVLRLVPMEMVAQSRELYPIVVQTLSQAERWEELQKLLKTPNPPVPASLVDLAMAEVLSHLKPDLRECRQLLQGTVLNAAQAGDVATLQAAGALAEQLSFADVSCQAYRAAGMKAAENNASEAALQNLQKGAELALRAKDTEMLLDVARRLHILSPSSAVFADRFEYLRLVLGVEMELVDVKGLMKQPEGSPAAGVTLERIPPELLLALAAYRAGDRAEMEKHLASLPRAEGLSPGPRAVAAGLLTLVGKADRAFQLAEKIQGALLLDEEKAFLMRAL</sequence>
<proteinExistence type="predicted"/>